<protein>
    <submittedName>
        <fullName evidence="1">Uncharacterized protein</fullName>
    </submittedName>
</protein>
<comment type="caution">
    <text evidence="1">The sequence shown here is derived from an EMBL/GenBank/DDBJ whole genome shotgun (WGS) entry which is preliminary data.</text>
</comment>
<keyword evidence="2" id="KW-1185">Reference proteome</keyword>
<evidence type="ECO:0000313" key="2">
    <source>
        <dbReference type="Proteomes" id="UP000805649"/>
    </source>
</evidence>
<gene>
    <name evidence="1" type="ORF">CTRU02_201083</name>
</gene>
<dbReference type="EMBL" id="VUJX02000001">
    <property type="protein sequence ID" value="KAL0943197.1"/>
    <property type="molecule type" value="Genomic_DNA"/>
</dbReference>
<reference evidence="1 2" key="1">
    <citation type="journal article" date="2020" name="Phytopathology">
        <title>Genome Sequence Resources of Colletotrichum truncatum, C. plurivorum, C. musicola, and C. sojae: Four Species Pathogenic to Soybean (Glycine max).</title>
        <authorList>
            <person name="Rogerio F."/>
            <person name="Boufleur T.R."/>
            <person name="Ciampi-Guillardi M."/>
            <person name="Sukno S.A."/>
            <person name="Thon M.R."/>
            <person name="Massola Junior N.S."/>
            <person name="Baroncelli R."/>
        </authorList>
    </citation>
    <scope>NUCLEOTIDE SEQUENCE [LARGE SCALE GENOMIC DNA]</scope>
    <source>
        <strain evidence="1 2">CMES1059</strain>
    </source>
</reference>
<accession>A0ACC3ZGF4</accession>
<sequence length="312" mass="35226">MSFFSPVRGHRSSKKREKRPRDPKQKEGSSSKQEQSTSSAPFSFLFVVNEFKILGEEHGFRPLSDRWGSPQPPPTSEGYGNEVPGRVWRYQDGVVNLAPEFTWFRGDRGLQGRVEMNFNTVNEYGEVESSCEVAEVYSTHSVFNCWRFLPCIYTDADVSAIGEMEINHRWSPLEFDHDKHERGMTWVCGDSERHVAGRGASWMPSLLPETYAAPTSHAEPAPPSKGLGGTLGVIIGLMALSRKPGHADDVFTHNMWRNNRWYGHPRHHRADPGSKGPPRGVMVQICYDSYNPEGSNYESILDFEQTHKALIG</sequence>
<proteinExistence type="predicted"/>
<organism evidence="1 2">
    <name type="scientific">Colletotrichum truncatum</name>
    <name type="common">Anthracnose fungus</name>
    <name type="synonym">Colletotrichum capsici</name>
    <dbReference type="NCBI Taxonomy" id="5467"/>
    <lineage>
        <taxon>Eukaryota</taxon>
        <taxon>Fungi</taxon>
        <taxon>Dikarya</taxon>
        <taxon>Ascomycota</taxon>
        <taxon>Pezizomycotina</taxon>
        <taxon>Sordariomycetes</taxon>
        <taxon>Hypocreomycetidae</taxon>
        <taxon>Glomerellales</taxon>
        <taxon>Glomerellaceae</taxon>
        <taxon>Colletotrichum</taxon>
        <taxon>Colletotrichum truncatum species complex</taxon>
    </lineage>
</organism>
<evidence type="ECO:0000313" key="1">
    <source>
        <dbReference type="EMBL" id="KAL0943197.1"/>
    </source>
</evidence>
<name>A0ACC3ZGF4_COLTU</name>
<dbReference type="Proteomes" id="UP000805649">
    <property type="component" value="Unassembled WGS sequence"/>
</dbReference>